<gene>
    <name evidence="1" type="ORF">LAUMK142_04920</name>
</gene>
<dbReference type="InterPro" id="IPR055585">
    <property type="entry name" value="DUF7161"/>
</dbReference>
<sequence>MRLLDDLSTSDAGHPQEALIGITDVICLDDTPNVMHDLRVASASGLPGGQAVRSLVRQNLRGACRLVGLPLPLMPNTVRINTASVQETTTGWSVLAAGTTAVMPPAITGLSCQPSAAAVSAADAMMSGFAAALSARITSYTGKVTAAVDGYTANEANSAAEMTAVAPVVMV</sequence>
<evidence type="ECO:0000313" key="2">
    <source>
        <dbReference type="Proteomes" id="UP000268285"/>
    </source>
</evidence>
<proteinExistence type="predicted"/>
<organism evidence="1 2">
    <name type="scientific">Mycobacterium pseudokansasii</name>
    <dbReference type="NCBI Taxonomy" id="2341080"/>
    <lineage>
        <taxon>Bacteria</taxon>
        <taxon>Bacillati</taxon>
        <taxon>Actinomycetota</taxon>
        <taxon>Actinomycetes</taxon>
        <taxon>Mycobacteriales</taxon>
        <taxon>Mycobacteriaceae</taxon>
        <taxon>Mycobacterium</taxon>
    </lineage>
</organism>
<protein>
    <submittedName>
        <fullName evidence="1">Uncharacterized protein</fullName>
    </submittedName>
</protein>
<dbReference type="AlphaFoldDB" id="A0A498R0F3"/>
<dbReference type="Pfam" id="PF23720">
    <property type="entry name" value="DUF7161"/>
    <property type="match status" value="1"/>
</dbReference>
<name>A0A498R0F3_9MYCO</name>
<evidence type="ECO:0000313" key="1">
    <source>
        <dbReference type="EMBL" id="VBA55033.1"/>
    </source>
</evidence>
<dbReference type="Proteomes" id="UP000268285">
    <property type="component" value="Unassembled WGS sequence"/>
</dbReference>
<reference evidence="1 2" key="1">
    <citation type="submission" date="2018-09" db="EMBL/GenBank/DDBJ databases">
        <authorList>
            <person name="Tagini F."/>
        </authorList>
    </citation>
    <scope>NUCLEOTIDE SEQUENCE [LARGE SCALE GENOMIC DNA]</scope>
    <source>
        <strain evidence="1 2">MK142</strain>
    </source>
</reference>
<dbReference type="EMBL" id="UPHU01000001">
    <property type="protein sequence ID" value="VBA55033.1"/>
    <property type="molecule type" value="Genomic_DNA"/>
</dbReference>
<keyword evidence="2" id="KW-1185">Reference proteome</keyword>
<accession>A0A498R0F3</accession>